<keyword evidence="4" id="KW-1185">Reference proteome</keyword>
<evidence type="ECO:0000313" key="4">
    <source>
        <dbReference type="Proteomes" id="UP000828390"/>
    </source>
</evidence>
<dbReference type="EMBL" id="JAIWYP010000015">
    <property type="protein sequence ID" value="KAH3701438.1"/>
    <property type="molecule type" value="Genomic_DNA"/>
</dbReference>
<feature type="region of interest" description="Disordered" evidence="1">
    <location>
        <begin position="254"/>
        <end position="283"/>
    </location>
</feature>
<dbReference type="Proteomes" id="UP000828390">
    <property type="component" value="Unassembled WGS sequence"/>
</dbReference>
<feature type="compositionally biased region" description="Low complexity" evidence="1">
    <location>
        <begin position="54"/>
        <end position="80"/>
    </location>
</feature>
<proteinExistence type="predicted"/>
<gene>
    <name evidence="3" type="ORF">DPMN_076426</name>
</gene>
<reference evidence="3" key="2">
    <citation type="submission" date="2020-11" db="EMBL/GenBank/DDBJ databases">
        <authorList>
            <person name="McCartney M.A."/>
            <person name="Auch B."/>
            <person name="Kono T."/>
            <person name="Mallez S."/>
            <person name="Becker A."/>
            <person name="Gohl D.M."/>
            <person name="Silverstein K.A.T."/>
            <person name="Koren S."/>
            <person name="Bechman K.B."/>
            <person name="Herman A."/>
            <person name="Abrahante J.E."/>
            <person name="Garbe J."/>
        </authorList>
    </citation>
    <scope>NUCLEOTIDE SEQUENCE</scope>
    <source>
        <strain evidence="3">Duluth1</strain>
        <tissue evidence="3">Whole animal</tissue>
    </source>
</reference>
<feature type="transmembrane region" description="Helical" evidence="2">
    <location>
        <begin position="211"/>
        <end position="233"/>
    </location>
</feature>
<dbReference type="AlphaFoldDB" id="A0A9D3YM85"/>
<feature type="region of interest" description="Disordered" evidence="1">
    <location>
        <begin position="54"/>
        <end position="107"/>
    </location>
</feature>
<keyword evidence="2" id="KW-1133">Transmembrane helix</keyword>
<comment type="caution">
    <text evidence="3">The sequence shown here is derived from an EMBL/GenBank/DDBJ whole genome shotgun (WGS) entry which is preliminary data.</text>
</comment>
<feature type="compositionally biased region" description="Basic residues" evidence="1">
    <location>
        <begin position="97"/>
        <end position="106"/>
    </location>
</feature>
<evidence type="ECO:0000313" key="3">
    <source>
        <dbReference type="EMBL" id="KAH3701438.1"/>
    </source>
</evidence>
<protein>
    <submittedName>
        <fullName evidence="3">Uncharacterized protein</fullName>
    </submittedName>
</protein>
<keyword evidence="2" id="KW-0812">Transmembrane</keyword>
<reference evidence="3" key="1">
    <citation type="journal article" date="2019" name="bioRxiv">
        <title>The Genome of the Zebra Mussel, Dreissena polymorpha: A Resource for Invasive Species Research.</title>
        <authorList>
            <person name="McCartney M.A."/>
            <person name="Auch B."/>
            <person name="Kono T."/>
            <person name="Mallez S."/>
            <person name="Zhang Y."/>
            <person name="Obille A."/>
            <person name="Becker A."/>
            <person name="Abrahante J.E."/>
            <person name="Garbe J."/>
            <person name="Badalamenti J.P."/>
            <person name="Herman A."/>
            <person name="Mangelson H."/>
            <person name="Liachko I."/>
            <person name="Sullivan S."/>
            <person name="Sone E.D."/>
            <person name="Koren S."/>
            <person name="Silverstein K.A.T."/>
            <person name="Beckman K.B."/>
            <person name="Gohl D.M."/>
        </authorList>
    </citation>
    <scope>NUCLEOTIDE SEQUENCE</scope>
    <source>
        <strain evidence="3">Duluth1</strain>
        <tissue evidence="3">Whole animal</tissue>
    </source>
</reference>
<sequence length="470" mass="50719">MTNCDSSITMACSYLVIMICVFQYSFAASSSTKLITRSTPSAITSTTIKSFDSTLSSKGTTKTSTKSAVTSTTANVSESTTKPRPTVKSTTNDTTHLRKSTKKTSTKRAVTARTFNVSEYTTLPRTTVKSTTNNTTHLRTTTPSPSTIPSSAPGTPATKLFSKSATTNSIKTRTSFQTSKEQNYYATSTSQDAATVISSGDQTITINQTTLIIISACAVLVTLIVSITVVICVRVHSRNSSSVTIGSNKPYTNYSTVNRPRYRTTNNVNKPASKSNATVDPGPQMGLGCNGGQNSITYSYATNQIPHYTSSLSEHKVPQMTTPSSYFGESPGRMPSTNDEKQSYVEYAAAIPLHKFNASNGNNAQDSVPGHYVNVHQAQIGQTSFSSPVSVQYASVKRSLHPKPISVDHIYRVTTGHDSPKRAGTSDLQVHELHYADLDLPGSSRNIVQIQTDNAINRCQYTDVNVLTKQ</sequence>
<feature type="compositionally biased region" description="Polar residues" evidence="1">
    <location>
        <begin position="254"/>
        <end position="278"/>
    </location>
</feature>
<name>A0A9D3YM85_DREPO</name>
<keyword evidence="2" id="KW-0472">Membrane</keyword>
<feature type="region of interest" description="Disordered" evidence="1">
    <location>
        <begin position="133"/>
        <end position="155"/>
    </location>
</feature>
<evidence type="ECO:0000256" key="2">
    <source>
        <dbReference type="SAM" id="Phobius"/>
    </source>
</evidence>
<organism evidence="3 4">
    <name type="scientific">Dreissena polymorpha</name>
    <name type="common">Zebra mussel</name>
    <name type="synonym">Mytilus polymorpha</name>
    <dbReference type="NCBI Taxonomy" id="45954"/>
    <lineage>
        <taxon>Eukaryota</taxon>
        <taxon>Metazoa</taxon>
        <taxon>Spiralia</taxon>
        <taxon>Lophotrochozoa</taxon>
        <taxon>Mollusca</taxon>
        <taxon>Bivalvia</taxon>
        <taxon>Autobranchia</taxon>
        <taxon>Heteroconchia</taxon>
        <taxon>Euheterodonta</taxon>
        <taxon>Imparidentia</taxon>
        <taxon>Neoheterodontei</taxon>
        <taxon>Myida</taxon>
        <taxon>Dreissenoidea</taxon>
        <taxon>Dreissenidae</taxon>
        <taxon>Dreissena</taxon>
    </lineage>
</organism>
<accession>A0A9D3YM85</accession>
<evidence type="ECO:0000256" key="1">
    <source>
        <dbReference type="SAM" id="MobiDB-lite"/>
    </source>
</evidence>